<dbReference type="EMBL" id="QOWE01000002">
    <property type="protein sequence ID" value="RCR71057.1"/>
    <property type="molecule type" value="Genomic_DNA"/>
</dbReference>
<dbReference type="Proteomes" id="UP000253383">
    <property type="component" value="Unassembled WGS sequence"/>
</dbReference>
<evidence type="ECO:0000259" key="3">
    <source>
        <dbReference type="Pfam" id="PF02563"/>
    </source>
</evidence>
<evidence type="ECO:0000259" key="4">
    <source>
        <dbReference type="Pfam" id="PF10531"/>
    </source>
</evidence>
<keyword evidence="5" id="KW-0762">Sugar transport</keyword>
<evidence type="ECO:0000313" key="6">
    <source>
        <dbReference type="Proteomes" id="UP000253383"/>
    </source>
</evidence>
<accession>A0A368JTS6</accession>
<organism evidence="5 6">
    <name type="scientific">Larkinella punicea</name>
    <dbReference type="NCBI Taxonomy" id="2315727"/>
    <lineage>
        <taxon>Bacteria</taxon>
        <taxon>Pseudomonadati</taxon>
        <taxon>Bacteroidota</taxon>
        <taxon>Cytophagia</taxon>
        <taxon>Cytophagales</taxon>
        <taxon>Spirosomataceae</taxon>
        <taxon>Larkinella</taxon>
    </lineage>
</organism>
<dbReference type="PANTHER" id="PTHR33619">
    <property type="entry name" value="POLYSACCHARIDE EXPORT PROTEIN GFCE-RELATED"/>
    <property type="match status" value="1"/>
</dbReference>
<keyword evidence="1" id="KW-0732">Signal</keyword>
<feature type="domain" description="Soluble ligand binding" evidence="4">
    <location>
        <begin position="337"/>
        <end position="380"/>
    </location>
</feature>
<keyword evidence="2" id="KW-0812">Transmembrane</keyword>
<dbReference type="Pfam" id="PF02563">
    <property type="entry name" value="Poly_export"/>
    <property type="match status" value="1"/>
</dbReference>
<feature type="domain" description="Soluble ligand binding" evidence="4">
    <location>
        <begin position="694"/>
        <end position="736"/>
    </location>
</feature>
<keyword evidence="2" id="KW-1133">Transmembrane helix</keyword>
<dbReference type="InterPro" id="IPR019554">
    <property type="entry name" value="Soluble_ligand-bd"/>
</dbReference>
<dbReference type="OrthoDB" id="9808948at2"/>
<reference evidence="5 6" key="1">
    <citation type="submission" date="2018-07" db="EMBL/GenBank/DDBJ databases">
        <title>Genome analysis of Larkinella rosea.</title>
        <authorList>
            <person name="Zhou Z."/>
            <person name="Wang G."/>
        </authorList>
    </citation>
    <scope>NUCLEOTIDE SEQUENCE [LARGE SCALE GENOMIC DNA]</scope>
    <source>
        <strain evidence="6">zzj9</strain>
    </source>
</reference>
<feature type="domain" description="Polysaccharide export protein N-terminal" evidence="3">
    <location>
        <begin position="165"/>
        <end position="229"/>
    </location>
</feature>
<feature type="transmembrane region" description="Helical" evidence="2">
    <location>
        <begin position="782"/>
        <end position="803"/>
    </location>
</feature>
<protein>
    <submittedName>
        <fullName evidence="5">Sugar transporter</fullName>
    </submittedName>
</protein>
<dbReference type="InterPro" id="IPR003715">
    <property type="entry name" value="Poly_export_N"/>
</dbReference>
<dbReference type="InterPro" id="IPR049712">
    <property type="entry name" value="Poly_export"/>
</dbReference>
<keyword evidence="2" id="KW-0472">Membrane</keyword>
<evidence type="ECO:0000256" key="1">
    <source>
        <dbReference type="ARBA" id="ARBA00022729"/>
    </source>
</evidence>
<keyword evidence="6" id="KW-1185">Reference proteome</keyword>
<feature type="domain" description="Soluble ligand binding" evidence="4">
    <location>
        <begin position="510"/>
        <end position="565"/>
    </location>
</feature>
<evidence type="ECO:0000256" key="2">
    <source>
        <dbReference type="SAM" id="Phobius"/>
    </source>
</evidence>
<name>A0A368JTS6_9BACT</name>
<dbReference type="AlphaFoldDB" id="A0A368JTS6"/>
<dbReference type="GO" id="GO:0015159">
    <property type="term" value="F:polysaccharide transmembrane transporter activity"/>
    <property type="evidence" value="ECO:0007669"/>
    <property type="project" value="InterPro"/>
</dbReference>
<proteinExistence type="predicted"/>
<feature type="domain" description="Soluble ligand binding" evidence="4">
    <location>
        <begin position="252"/>
        <end position="298"/>
    </location>
</feature>
<dbReference type="PANTHER" id="PTHR33619:SF3">
    <property type="entry name" value="POLYSACCHARIDE EXPORT PROTEIN GFCE-RELATED"/>
    <property type="match status" value="1"/>
</dbReference>
<comment type="caution">
    <text evidence="5">The sequence shown here is derived from an EMBL/GenBank/DDBJ whole genome shotgun (WGS) entry which is preliminary data.</text>
</comment>
<gene>
    <name evidence="5" type="ORF">DUE52_02035</name>
</gene>
<sequence length="806" mass="90455">MNRSRTQSYWFTLRDSPFLLFRQLSVLSFFFLLVAVTAGFTQQPSRADQLNDEQIIEFYQRAQGSGLTEMQIEQAAMSQGYTLTDIAKMRQRMAKIRQQSNRTGQISGDTLVNRSQQGTLSQRPYARGDSLNLLRRDTIRRPYIFGAALFQGTSLTFEPNLRIATPRNYVVGPDDELVVEIYGNSTESFRLRVSPEGSVRMLNLAPIFVSGLTIEQAEQRIVGRLRQAFQGLNRPNSGTYASVTLGNIRSIRVTMVGEVVMPGTYTLSSLSTAFNALYLAGGPNPETGSFRDIQVIRNNRVIRTIDLYDYLLRADKKDDIRLLDQDVIRVNDYGVRVEMAGQVKRPAIYEVKPGETLKNVLSFAGGFTDRAYTFSITLRRNTPRELRISTITQEQIATFIPQSGDKYTTGEILNRYENRIQISGAVMRPGDYALGDEITSVRSLISRAEGLRKDAFLNRAVLYRERENTDLEAIPFDVGRLMRNETEDIPLARQDSVHIYSVRDLREPYYVSVQGAVNRPDTIPYVTNLTVTDLIALSGGFQEGATPTRIEVARRIREDTTKMTGGETVQVFQFSIDRSLNLQPADARFPLKPFDVVYVRTSPRYELQQNVAVFGEVMHPGNYAIESRSERISDVLRRVGGLKAGAFLPGARFSRRGIPIATDLGAILEDPGVSGNLLLEVGDSLIIPKRPETVSIQGAVLNPSTVSFTEGFHFKDYVTQAGGYTDNARQKRAYVIYANGLKDRTKRFLFFKKYPKIEPGSRVIVPFGPLTDDRRLTAGERIGLISVIGTMTVTLTTVIINLARLF</sequence>
<keyword evidence="5" id="KW-0813">Transport</keyword>
<dbReference type="Gene3D" id="3.10.560.10">
    <property type="entry name" value="Outer membrane lipoprotein wza domain like"/>
    <property type="match status" value="6"/>
</dbReference>
<dbReference type="Pfam" id="PF10531">
    <property type="entry name" value="SLBB"/>
    <property type="match status" value="4"/>
</dbReference>
<evidence type="ECO:0000313" key="5">
    <source>
        <dbReference type="EMBL" id="RCR71057.1"/>
    </source>
</evidence>